<evidence type="ECO:0000313" key="2">
    <source>
        <dbReference type="EMBL" id="MEX0406359.1"/>
    </source>
</evidence>
<protein>
    <submittedName>
        <fullName evidence="2">DUF6572 domain-containing protein</fullName>
    </submittedName>
</protein>
<dbReference type="InterPro" id="IPR046702">
    <property type="entry name" value="DUF6572"/>
</dbReference>
<feature type="signal peptide" evidence="1">
    <location>
        <begin position="1"/>
        <end position="36"/>
    </location>
</feature>
<dbReference type="Proteomes" id="UP001556692">
    <property type="component" value="Unassembled WGS sequence"/>
</dbReference>
<proteinExistence type="predicted"/>
<name>A0ABV3SK28_9HYPH</name>
<feature type="chain" id="PRO_5046043560" evidence="1">
    <location>
        <begin position="37"/>
        <end position="146"/>
    </location>
</feature>
<keyword evidence="3" id="KW-1185">Reference proteome</keyword>
<accession>A0ABV3SK28</accession>
<sequence>MVPRGLFSRLTDAWRTVLGAALIAMALLAGGLPAGAAVDDPDAIDALKAAKPFVSMVIVQDRPWSPETHVMLGNKISGYMRYALGGQLVRDIPEASGMKVRVVLVSDAAPSADDVVVLEEFRRQMAGASVDFVWGGETDLLSLVGE</sequence>
<dbReference type="EMBL" id="JBDPGJ010000002">
    <property type="protein sequence ID" value="MEX0406359.1"/>
    <property type="molecule type" value="Genomic_DNA"/>
</dbReference>
<reference evidence="2 3" key="1">
    <citation type="submission" date="2024-05" db="EMBL/GenBank/DDBJ databases">
        <authorList>
            <person name="Jiang F."/>
        </authorList>
    </citation>
    <scope>NUCLEOTIDE SEQUENCE [LARGE SCALE GENOMIC DNA]</scope>
    <source>
        <strain evidence="2 3">LZ166</strain>
    </source>
</reference>
<comment type="caution">
    <text evidence="2">The sequence shown here is derived from an EMBL/GenBank/DDBJ whole genome shotgun (WGS) entry which is preliminary data.</text>
</comment>
<dbReference type="Pfam" id="PF20212">
    <property type="entry name" value="DUF6572"/>
    <property type="match status" value="1"/>
</dbReference>
<evidence type="ECO:0000313" key="3">
    <source>
        <dbReference type="Proteomes" id="UP001556692"/>
    </source>
</evidence>
<evidence type="ECO:0000256" key="1">
    <source>
        <dbReference type="SAM" id="SignalP"/>
    </source>
</evidence>
<organism evidence="2 3">
    <name type="scientific">Aquibium pacificus</name>
    <dbReference type="NCBI Taxonomy" id="3153579"/>
    <lineage>
        <taxon>Bacteria</taxon>
        <taxon>Pseudomonadati</taxon>
        <taxon>Pseudomonadota</taxon>
        <taxon>Alphaproteobacteria</taxon>
        <taxon>Hyphomicrobiales</taxon>
        <taxon>Phyllobacteriaceae</taxon>
        <taxon>Aquibium</taxon>
    </lineage>
</organism>
<dbReference type="RefSeq" id="WP_367954211.1">
    <property type="nucleotide sequence ID" value="NZ_JBDPGJ010000002.1"/>
</dbReference>
<gene>
    <name evidence="2" type="ORF">ABGN05_11840</name>
</gene>
<keyword evidence="1" id="KW-0732">Signal</keyword>